<name>A0ABR3J4G8_9AGAR</name>
<evidence type="ECO:0000256" key="4">
    <source>
        <dbReference type="ARBA" id="ARBA00023136"/>
    </source>
</evidence>
<feature type="transmembrane region" description="Helical" evidence="6">
    <location>
        <begin position="98"/>
        <end position="122"/>
    </location>
</feature>
<evidence type="ECO:0000256" key="6">
    <source>
        <dbReference type="SAM" id="Phobius"/>
    </source>
</evidence>
<feature type="transmembrane region" description="Helical" evidence="6">
    <location>
        <begin position="270"/>
        <end position="289"/>
    </location>
</feature>
<comment type="caution">
    <text evidence="7">The sequence shown here is derived from an EMBL/GenBank/DDBJ whole genome shotgun (WGS) entry which is preliminary data.</text>
</comment>
<proteinExistence type="predicted"/>
<evidence type="ECO:0000313" key="7">
    <source>
        <dbReference type="EMBL" id="KAL0950539.1"/>
    </source>
</evidence>
<keyword evidence="8" id="KW-1185">Reference proteome</keyword>
<feature type="transmembrane region" description="Helical" evidence="6">
    <location>
        <begin position="465"/>
        <end position="486"/>
    </location>
</feature>
<feature type="transmembrane region" description="Helical" evidence="6">
    <location>
        <begin position="143"/>
        <end position="163"/>
    </location>
</feature>
<evidence type="ECO:0000256" key="1">
    <source>
        <dbReference type="ARBA" id="ARBA00004141"/>
    </source>
</evidence>
<dbReference type="PANTHER" id="PTHR11785:SF498">
    <property type="entry name" value="HIGH-AFFINITY METHIONINE PERMEASE"/>
    <property type="match status" value="1"/>
</dbReference>
<dbReference type="PANTHER" id="PTHR11785">
    <property type="entry name" value="AMINO ACID TRANSPORTER"/>
    <property type="match status" value="1"/>
</dbReference>
<dbReference type="InterPro" id="IPR050598">
    <property type="entry name" value="AminoAcid_Transporter"/>
</dbReference>
<feature type="transmembrane region" description="Helical" evidence="6">
    <location>
        <begin position="66"/>
        <end position="86"/>
    </location>
</feature>
<sequence length="559" mass="61295">MTGSSTLLRREGEPSETDALLGTDGASKVHEQLATHPPDGPAIHRGTVDATSGEHFDDVPHEKRKLGVMSAMFIIFNRIIGTGIYATPSNILYASGSVGVSLIMWLVGASIAATGTAVYIELGSGLPRSGAEKNYLEFIYRRPKFLITCVFLVYAIITGSSAPNSLVFGEYVVHASALPPTQFNLRFTAFLALTFVFILHGCFLTTGLRVQNTLGFLKLIILTGVAIAGIFCLIGVPGFTLHEGYELPNNLSWNKLWEGSGTGANGFVTGLYYVIWSFIGYSGANYALSEVRDPVRTIKRAAPIAMISVTTIYMLVNIAYFAVVSKADILGSRQIIAALFFRNLFGPSASRGLSLCIALSTLGNILASQFTQGRVIQELAREGIFPFPSFFATNKPFNAPLAAMLIPYVISCGLIMGPTVGDIYLFLINLSSYSLSFINTLVSLGLLLLYTPAFRELDWDPPFRAWRPVIIAFLLSNILLITVPLIPPAAGQHVYEHLPYWLHVFVALAASVIGVIYWYIWCKWLPRRNGYKLERVWVLQNDGVSRSIFQKVYSTQPSQ</sequence>
<comment type="subcellular location">
    <subcellularLocation>
        <location evidence="1">Membrane</location>
        <topology evidence="1">Multi-pass membrane protein</topology>
    </subcellularLocation>
</comment>
<keyword evidence="2 6" id="KW-0812">Transmembrane</keyword>
<evidence type="ECO:0008006" key="9">
    <source>
        <dbReference type="Google" id="ProtNLM"/>
    </source>
</evidence>
<feature type="transmembrane region" description="Helical" evidence="6">
    <location>
        <begin position="433"/>
        <end position="453"/>
    </location>
</feature>
<keyword evidence="4 6" id="KW-0472">Membrane</keyword>
<dbReference type="Proteomes" id="UP001556367">
    <property type="component" value="Unassembled WGS sequence"/>
</dbReference>
<protein>
    <recommendedName>
        <fullName evidence="9">APC amino acid permease</fullName>
    </recommendedName>
</protein>
<feature type="transmembrane region" description="Helical" evidence="6">
    <location>
        <begin position="216"/>
        <end position="239"/>
    </location>
</feature>
<accession>A0ABR3J4G8</accession>
<evidence type="ECO:0000256" key="3">
    <source>
        <dbReference type="ARBA" id="ARBA00022989"/>
    </source>
</evidence>
<evidence type="ECO:0000256" key="2">
    <source>
        <dbReference type="ARBA" id="ARBA00022692"/>
    </source>
</evidence>
<reference evidence="8" key="1">
    <citation type="submission" date="2024-06" db="EMBL/GenBank/DDBJ databases">
        <title>Multi-omics analyses provide insights into the biosynthesis of the anticancer antibiotic pleurotin in Hohenbuehelia grisea.</title>
        <authorList>
            <person name="Weaver J.A."/>
            <person name="Alberti F."/>
        </authorList>
    </citation>
    <scope>NUCLEOTIDE SEQUENCE [LARGE SCALE GENOMIC DNA]</scope>
    <source>
        <strain evidence="8">T-177</strain>
    </source>
</reference>
<dbReference type="InterPro" id="IPR002293">
    <property type="entry name" value="AA/rel_permease1"/>
</dbReference>
<dbReference type="Gene3D" id="1.20.1740.10">
    <property type="entry name" value="Amino acid/polyamine transporter I"/>
    <property type="match status" value="1"/>
</dbReference>
<feature type="transmembrane region" description="Helical" evidence="6">
    <location>
        <begin position="405"/>
        <end position="427"/>
    </location>
</feature>
<evidence type="ECO:0000256" key="5">
    <source>
        <dbReference type="SAM" id="MobiDB-lite"/>
    </source>
</evidence>
<dbReference type="Pfam" id="PF13520">
    <property type="entry name" value="AA_permease_2"/>
    <property type="match status" value="1"/>
</dbReference>
<evidence type="ECO:0000313" key="8">
    <source>
        <dbReference type="Proteomes" id="UP001556367"/>
    </source>
</evidence>
<feature type="transmembrane region" description="Helical" evidence="6">
    <location>
        <begin position="301"/>
        <end position="323"/>
    </location>
</feature>
<organism evidence="7 8">
    <name type="scientific">Hohenbuehelia grisea</name>
    <dbReference type="NCBI Taxonomy" id="104357"/>
    <lineage>
        <taxon>Eukaryota</taxon>
        <taxon>Fungi</taxon>
        <taxon>Dikarya</taxon>
        <taxon>Basidiomycota</taxon>
        <taxon>Agaricomycotina</taxon>
        <taxon>Agaricomycetes</taxon>
        <taxon>Agaricomycetidae</taxon>
        <taxon>Agaricales</taxon>
        <taxon>Pleurotineae</taxon>
        <taxon>Pleurotaceae</taxon>
        <taxon>Hohenbuehelia</taxon>
    </lineage>
</organism>
<gene>
    <name evidence="7" type="ORF">HGRIS_007347</name>
</gene>
<feature type="transmembrane region" description="Helical" evidence="6">
    <location>
        <begin position="498"/>
        <end position="520"/>
    </location>
</feature>
<feature type="region of interest" description="Disordered" evidence="5">
    <location>
        <begin position="1"/>
        <end position="21"/>
    </location>
</feature>
<dbReference type="PIRSF" id="PIRSF006060">
    <property type="entry name" value="AA_transporter"/>
    <property type="match status" value="1"/>
</dbReference>
<dbReference type="EMBL" id="JASNQZ010000011">
    <property type="protein sequence ID" value="KAL0950539.1"/>
    <property type="molecule type" value="Genomic_DNA"/>
</dbReference>
<feature type="transmembrane region" description="Helical" evidence="6">
    <location>
        <begin position="183"/>
        <end position="204"/>
    </location>
</feature>
<keyword evidence="3 6" id="KW-1133">Transmembrane helix</keyword>